<protein>
    <submittedName>
        <fullName evidence="2">Uncharacterized protein</fullName>
    </submittedName>
</protein>
<reference evidence="3" key="1">
    <citation type="submission" date="2023-07" db="EMBL/GenBank/DDBJ databases">
        <title>Myceligenerans salitolerans sp. nov., a halotolerant actinomycete isolated from a salt lake in Xinjiang, China.</title>
        <authorList>
            <person name="Guan T."/>
        </authorList>
    </citation>
    <scope>NUCLEOTIDE SEQUENCE [LARGE SCALE GENOMIC DNA]</scope>
    <source>
        <strain evidence="3">XHU 5031</strain>
    </source>
</reference>
<feature type="region of interest" description="Disordered" evidence="1">
    <location>
        <begin position="1"/>
        <end position="45"/>
    </location>
</feature>
<evidence type="ECO:0000256" key="1">
    <source>
        <dbReference type="SAM" id="MobiDB-lite"/>
    </source>
</evidence>
<dbReference type="EMBL" id="JAFMPK010000047">
    <property type="protein sequence ID" value="MBO0610596.1"/>
    <property type="molecule type" value="Genomic_DNA"/>
</dbReference>
<accession>A0ABS3IC34</accession>
<comment type="caution">
    <text evidence="2">The sequence shown here is derived from an EMBL/GenBank/DDBJ whole genome shotgun (WGS) entry which is preliminary data.</text>
</comment>
<evidence type="ECO:0000313" key="3">
    <source>
        <dbReference type="Proteomes" id="UP000664617"/>
    </source>
</evidence>
<gene>
    <name evidence="2" type="ORF">J0911_16310</name>
</gene>
<name>A0ABS3IC34_9MICO</name>
<keyword evidence="3" id="KW-1185">Reference proteome</keyword>
<sequence length="45" mass="4896">MQTAMSLPDLAAERFDRVARRHGTPPGPVDAGQEPVLVRPAGRDR</sequence>
<organism evidence="2 3">
    <name type="scientific">Myceligenerans salitolerans</name>
    <dbReference type="NCBI Taxonomy" id="1230528"/>
    <lineage>
        <taxon>Bacteria</taxon>
        <taxon>Bacillati</taxon>
        <taxon>Actinomycetota</taxon>
        <taxon>Actinomycetes</taxon>
        <taxon>Micrococcales</taxon>
        <taxon>Promicromonosporaceae</taxon>
        <taxon>Myceligenerans</taxon>
    </lineage>
</organism>
<proteinExistence type="predicted"/>
<dbReference type="Proteomes" id="UP000664617">
    <property type="component" value="Unassembled WGS sequence"/>
</dbReference>
<dbReference type="RefSeq" id="WP_207276518.1">
    <property type="nucleotide sequence ID" value="NZ_JAFMPK010000047.1"/>
</dbReference>
<evidence type="ECO:0000313" key="2">
    <source>
        <dbReference type="EMBL" id="MBO0610596.1"/>
    </source>
</evidence>